<evidence type="ECO:0000256" key="3">
    <source>
        <dbReference type="ARBA" id="ARBA00022679"/>
    </source>
</evidence>
<dbReference type="InterPro" id="IPR003188">
    <property type="entry name" value="PTS_IIA_lac/cel"/>
</dbReference>
<dbReference type="PROSITE" id="PS51095">
    <property type="entry name" value="PTS_EIIA_TYPE_3"/>
    <property type="match status" value="1"/>
</dbReference>
<dbReference type="RefSeq" id="WP_016205604.1">
    <property type="nucleotide sequence ID" value="NZ_ASRV01000008.1"/>
</dbReference>
<feature type="active site" description="Tele-phosphohistidine intermediate" evidence="5">
    <location>
        <position position="77"/>
    </location>
</feature>
<dbReference type="PATRIC" id="fig|1202534.3.peg.64"/>
<keyword evidence="2" id="KW-0762">Sugar transport</keyword>
<dbReference type="Gene3D" id="1.20.58.80">
    <property type="entry name" value="Phosphotransferase system, lactose/cellobiose-type IIA subunit"/>
    <property type="match status" value="1"/>
</dbReference>
<keyword evidence="6" id="KW-0460">Magnesium</keyword>
<dbReference type="GO" id="GO:0046872">
    <property type="term" value="F:metal ion binding"/>
    <property type="evidence" value="ECO:0007669"/>
    <property type="project" value="UniProtKB-KW"/>
</dbReference>
<dbReference type="SUPFAM" id="SSF46973">
    <property type="entry name" value="Enzyme IIa from lactose specific PTS, IIa-lac"/>
    <property type="match status" value="1"/>
</dbReference>
<reference evidence="8 9" key="1">
    <citation type="submission" date="2013-03" db="EMBL/GenBank/DDBJ databases">
        <title>Whole genome shotgun sequencing of Clostridium sartagoforme AAU1.</title>
        <authorList>
            <person name="Joshi C.G."/>
            <person name="Duggirala S.M."/>
            <person name="Nathani N.M."/>
            <person name="Bhatt V.D."/>
            <person name="Patel A.K."/>
            <person name="Pandya P.R."/>
            <person name="KaPatel J.A."/>
        </authorList>
    </citation>
    <scope>NUCLEOTIDE SEQUENCE [LARGE SCALE GENOMIC DNA]</scope>
    <source>
        <strain evidence="8 9">AAU1</strain>
    </source>
</reference>
<comment type="cofactor">
    <cofactor evidence="6">
        <name>Mg(2+)</name>
        <dbReference type="ChEBI" id="CHEBI:18420"/>
    </cofactor>
    <text evidence="6">Binds 1 Mg(2+) ion per trimer.</text>
</comment>
<dbReference type="AlphaFoldDB" id="R9CLZ5"/>
<evidence type="ECO:0000256" key="6">
    <source>
        <dbReference type="PIRSR" id="PIRSR000699-2"/>
    </source>
</evidence>
<evidence type="ECO:0000256" key="2">
    <source>
        <dbReference type="ARBA" id="ARBA00022597"/>
    </source>
</evidence>
<keyword evidence="6" id="KW-0479">Metal-binding</keyword>
<dbReference type="PANTHER" id="PTHR34382:SF7">
    <property type="entry name" value="PTS SYSTEM N,N'-DIACETYLCHITOBIOSE-SPECIFIC EIIA COMPONENT"/>
    <property type="match status" value="1"/>
</dbReference>
<feature type="modified residue" description="Phosphohistidine; by HPr" evidence="7">
    <location>
        <position position="77"/>
    </location>
</feature>
<evidence type="ECO:0000256" key="5">
    <source>
        <dbReference type="PIRSR" id="PIRSR000699-1"/>
    </source>
</evidence>
<dbReference type="PANTHER" id="PTHR34382">
    <property type="entry name" value="PTS SYSTEM N,N'-DIACETYLCHITOBIOSE-SPECIFIC EIIA COMPONENT"/>
    <property type="match status" value="1"/>
</dbReference>
<comment type="caution">
    <text evidence="8">The sequence shown here is derived from an EMBL/GenBank/DDBJ whole genome shotgun (WGS) entry which is preliminary data.</text>
</comment>
<dbReference type="CDD" id="cd00215">
    <property type="entry name" value="PTS_IIA_lac"/>
    <property type="match status" value="1"/>
</dbReference>
<evidence type="ECO:0000256" key="4">
    <source>
        <dbReference type="ARBA" id="ARBA00022683"/>
    </source>
</evidence>
<organism evidence="8 9">
    <name type="scientific">Clostridium sartagoforme AAU1</name>
    <dbReference type="NCBI Taxonomy" id="1202534"/>
    <lineage>
        <taxon>Bacteria</taxon>
        <taxon>Bacillati</taxon>
        <taxon>Bacillota</taxon>
        <taxon>Clostridia</taxon>
        <taxon>Eubacteriales</taxon>
        <taxon>Clostridiaceae</taxon>
        <taxon>Clostridium</taxon>
    </lineage>
</organism>
<accession>R9CLZ5</accession>
<keyword evidence="1" id="KW-0813">Transport</keyword>
<dbReference type="OrthoDB" id="389577at2"/>
<keyword evidence="9" id="KW-1185">Reference proteome</keyword>
<dbReference type="GO" id="GO:0016740">
    <property type="term" value="F:transferase activity"/>
    <property type="evidence" value="ECO:0007669"/>
    <property type="project" value="UniProtKB-KW"/>
</dbReference>
<protein>
    <submittedName>
        <fullName evidence="8">PTS system cellobiose-specific transporter subunit IIA</fullName>
    </submittedName>
</protein>
<name>R9CLZ5_9CLOT</name>
<evidence type="ECO:0000256" key="1">
    <source>
        <dbReference type="ARBA" id="ARBA00022448"/>
    </source>
</evidence>
<sequence length="102" mass="11265">MDDINDLVSMTIIANSGDARSFAFQALEQAKAGNFEEAEKLLAKSEVSANLAHKAQTELLFKEASGEKQDINVLLIHSQDHLMTSMLASELIKEIILLYKSK</sequence>
<dbReference type="GO" id="GO:0009401">
    <property type="term" value="P:phosphoenolpyruvate-dependent sugar phosphotransferase system"/>
    <property type="evidence" value="ECO:0007669"/>
    <property type="project" value="UniProtKB-KW"/>
</dbReference>
<keyword evidence="3" id="KW-0808">Transferase</keyword>
<feature type="binding site" evidence="6">
    <location>
        <position position="80"/>
    </location>
    <ligand>
        <name>Mg(2+)</name>
        <dbReference type="ChEBI" id="CHEBI:18420"/>
        <note>ligand shared between all trimeric partners</note>
    </ligand>
</feature>
<dbReference type="Proteomes" id="UP000013988">
    <property type="component" value="Unassembled WGS sequence"/>
</dbReference>
<evidence type="ECO:0000256" key="7">
    <source>
        <dbReference type="PROSITE-ProRule" id="PRU00418"/>
    </source>
</evidence>
<gene>
    <name evidence="8" type="ORF">A500_00335</name>
</gene>
<evidence type="ECO:0000313" key="9">
    <source>
        <dbReference type="Proteomes" id="UP000013988"/>
    </source>
</evidence>
<dbReference type="InterPro" id="IPR036542">
    <property type="entry name" value="PTS_IIA_lac/cel_sf"/>
</dbReference>
<keyword evidence="4" id="KW-0598">Phosphotransferase system</keyword>
<evidence type="ECO:0000313" key="8">
    <source>
        <dbReference type="EMBL" id="EOR28216.1"/>
    </source>
</evidence>
<dbReference type="EMBL" id="ASRV01000008">
    <property type="protein sequence ID" value="EOR28216.1"/>
    <property type="molecule type" value="Genomic_DNA"/>
</dbReference>
<dbReference type="Pfam" id="PF02255">
    <property type="entry name" value="PTS_IIA"/>
    <property type="match status" value="1"/>
</dbReference>
<dbReference type="PIRSF" id="PIRSF000699">
    <property type="entry name" value="PTS_IILac_III"/>
    <property type="match status" value="1"/>
</dbReference>
<proteinExistence type="predicted"/>